<dbReference type="RefSeq" id="XP_645135.1">
    <property type="nucleotide sequence ID" value="XM_640043.1"/>
</dbReference>
<proteinExistence type="predicted"/>
<dbReference type="EMBL" id="AAFI02000008">
    <property type="protein sequence ID" value="EAL71310.1"/>
    <property type="molecule type" value="Genomic_DNA"/>
</dbReference>
<accession>Q76P30</accession>
<name>Q76P30_DICDI</name>
<reference evidence="1 2" key="1">
    <citation type="journal article" date="2005" name="Nature">
        <title>The genome of the social amoeba Dictyostelium discoideum.</title>
        <authorList>
            <consortium name="The Dictyostelium discoideum Sequencing Consortium"/>
            <person name="Eichinger L."/>
            <person name="Pachebat J.A."/>
            <person name="Glockner G."/>
            <person name="Rajandream M.A."/>
            <person name="Sucgang R."/>
            <person name="Berriman M."/>
            <person name="Song J."/>
            <person name="Olsen R."/>
            <person name="Szafranski K."/>
            <person name="Xu Q."/>
            <person name="Tunggal B."/>
            <person name="Kummerfeld S."/>
            <person name="Madera M."/>
            <person name="Konfortov B.A."/>
            <person name="Rivero F."/>
            <person name="Bankier A.T."/>
            <person name="Lehmann R."/>
            <person name="Hamlin N."/>
            <person name="Davies R."/>
            <person name="Gaudet P."/>
            <person name="Fey P."/>
            <person name="Pilcher K."/>
            <person name="Chen G."/>
            <person name="Saunders D."/>
            <person name="Sodergren E."/>
            <person name="Davis P."/>
            <person name="Kerhornou A."/>
            <person name="Nie X."/>
            <person name="Hall N."/>
            <person name="Anjard C."/>
            <person name="Hemphill L."/>
            <person name="Bason N."/>
            <person name="Farbrother P."/>
            <person name="Desany B."/>
            <person name="Just E."/>
            <person name="Morio T."/>
            <person name="Rost R."/>
            <person name="Churcher C."/>
            <person name="Cooper J."/>
            <person name="Haydock S."/>
            <person name="van Driessche N."/>
            <person name="Cronin A."/>
            <person name="Goodhead I."/>
            <person name="Muzny D."/>
            <person name="Mourier T."/>
            <person name="Pain A."/>
            <person name="Lu M."/>
            <person name="Harper D."/>
            <person name="Lindsay R."/>
            <person name="Hauser H."/>
            <person name="James K."/>
            <person name="Quiles M."/>
            <person name="Madan Babu M."/>
            <person name="Saito T."/>
            <person name="Buchrieser C."/>
            <person name="Wardroper A."/>
            <person name="Felder M."/>
            <person name="Thangavelu M."/>
            <person name="Johnson D."/>
            <person name="Knights A."/>
            <person name="Loulseged H."/>
            <person name="Mungall K."/>
            <person name="Oliver K."/>
            <person name="Price C."/>
            <person name="Quail M.A."/>
            <person name="Urushihara H."/>
            <person name="Hernandez J."/>
            <person name="Rabbinowitsch E."/>
            <person name="Steffen D."/>
            <person name="Sanders M."/>
            <person name="Ma J."/>
            <person name="Kohara Y."/>
            <person name="Sharp S."/>
            <person name="Simmonds M."/>
            <person name="Spiegler S."/>
            <person name="Tivey A."/>
            <person name="Sugano S."/>
            <person name="White B."/>
            <person name="Walker D."/>
            <person name="Woodward J."/>
            <person name="Winckler T."/>
            <person name="Tanaka Y."/>
            <person name="Shaulsky G."/>
            <person name="Schleicher M."/>
            <person name="Weinstock G."/>
            <person name="Rosenthal A."/>
            <person name="Cox E.C."/>
            <person name="Chisholm R.L."/>
            <person name="Gibbs R."/>
            <person name="Loomis W.F."/>
            <person name="Platzer M."/>
            <person name="Kay R.R."/>
            <person name="Williams J."/>
            <person name="Dear P.H."/>
            <person name="Noegel A.A."/>
            <person name="Barrell B."/>
            <person name="Kuspa A."/>
        </authorList>
    </citation>
    <scope>NUCLEOTIDE SEQUENCE [LARGE SCALE GENOMIC DNA]</scope>
    <source>
        <strain evidence="1 2">AX4</strain>
    </source>
</reference>
<organism evidence="1 2">
    <name type="scientific">Dictyostelium discoideum</name>
    <name type="common">Social amoeba</name>
    <dbReference type="NCBI Taxonomy" id="44689"/>
    <lineage>
        <taxon>Eukaryota</taxon>
        <taxon>Amoebozoa</taxon>
        <taxon>Evosea</taxon>
        <taxon>Eumycetozoa</taxon>
        <taxon>Dictyostelia</taxon>
        <taxon>Dictyosteliales</taxon>
        <taxon>Dictyosteliaceae</taxon>
        <taxon>Dictyostelium</taxon>
    </lineage>
</organism>
<evidence type="ECO:0000313" key="2">
    <source>
        <dbReference type="Proteomes" id="UP000002195"/>
    </source>
</evidence>
<dbReference type="KEGG" id="ddi:DDB_G0272316"/>
<gene>
    <name evidence="1" type="ORF">DDB_G0272316</name>
</gene>
<comment type="caution">
    <text evidence="1">The sequence shown here is derived from an EMBL/GenBank/DDBJ whole genome shotgun (WGS) entry which is preliminary data.</text>
</comment>
<keyword evidence="2" id="KW-1185">Reference proteome</keyword>
<dbReference type="GeneID" id="8618305"/>
<dbReference type="PaxDb" id="44689-DDB0231555"/>
<dbReference type="VEuPathDB" id="AmoebaDB:DDB_G0272316"/>
<dbReference type="InParanoid" id="Q76P30"/>
<dbReference type="AlphaFoldDB" id="Q76P30"/>
<dbReference type="HOGENOM" id="CLU_2890465_0_0_1"/>
<sequence>MPILGSISTFSQFNVKKSKNDSISSFLKSNVGYSNSMVSEIDGRFDNLPIIIQKPPNKPNAYI</sequence>
<dbReference type="Proteomes" id="UP000002195">
    <property type="component" value="Unassembled WGS sequence"/>
</dbReference>
<protein>
    <submittedName>
        <fullName evidence="1">Uncharacterized protein</fullName>
    </submittedName>
</protein>
<evidence type="ECO:0000313" key="1">
    <source>
        <dbReference type="EMBL" id="EAL71310.1"/>
    </source>
</evidence>
<accession>Q55A49</accession>
<dbReference type="dictyBase" id="DDB_G0272316"/>